<feature type="compositionally biased region" description="Polar residues" evidence="1">
    <location>
        <begin position="175"/>
        <end position="191"/>
    </location>
</feature>
<evidence type="ECO:0000313" key="5">
    <source>
        <dbReference type="Proteomes" id="UP000092730"/>
    </source>
</evidence>
<feature type="region of interest" description="Disordered" evidence="1">
    <location>
        <begin position="175"/>
        <end position="345"/>
    </location>
</feature>
<evidence type="ECO:0000313" key="4">
    <source>
        <dbReference type="EMBL" id="WVW86471.1"/>
    </source>
</evidence>
<sequence length="748" mass="83806">MSSPPPTRLLFASEGFYVLSLHLGSYSPSNGKDTGEDELDMWEQIILNGGKLYPSPTHPDVQYIIIPCDPNSITAAVREDGLTITRELQRYLGFDQINLENKVILQSGWIRDCLDRGRILNGGDDWGGWRISIGKPKLAKMQVYRDAQPGQDQAIAGSSNPSRIRMDSDKLISIYPNSAGESSSTTTNHNLSIKPRPRSRFVEPSMSTTHPRSVHAQLPQQTSISDTSTERRSSKRHNKKQSHPYPIVSLKYPGVSSSSFSRPSARISPGKSSHTTSPDRPPFSPVPHPPIGALPAKQCNNNPMYTENNGGHGPLTNHTGCPQEQGRPTYNDQHTPLPRDSHTSTDVTNYLFDNYNDRDLDCLDSDYEDESDDSELYVRAKGNNHSLTPELIFQRDRNTSEVLIPSVGSASPEIQTPRWQTTLPRVQEQLASIRSYWNEQSQNIPFGNENSGRKMVDQDGDFAMELFSNTEYHETMPRDGCYSDLTTVVDQPMLGMVDAANVMRPELRVKAGQTRSVRVSNGINDPVQAVSSSASSSNSSHRPTAFPRDTARIFVDMVIYVNTQEPDLVGLIESHGGHCTTDPSHADIILFHRDRSLKDLSPRTSAEFKLFRQAFERGQRVLSSLWVEDSIKDGCLPDDGPYSIWLSEGDLPKQRRAAILAEERRKPYRSWPSFYNRYRREITALVHIAGRDREREDDSPNTIGHEAVEESSQVLELGSELGSDEEYDGEGGIRKIGERYEVQLHPCR</sequence>
<feature type="compositionally biased region" description="Low complexity" evidence="1">
    <location>
        <begin position="256"/>
        <end position="269"/>
    </location>
</feature>
<gene>
    <name evidence="3" type="ORF">I302_07107</name>
    <name evidence="4" type="ORF">I302_108519</name>
</gene>
<dbReference type="Gene3D" id="3.40.50.10190">
    <property type="entry name" value="BRCT domain"/>
    <property type="match status" value="1"/>
</dbReference>
<name>A0A1B9FVH0_9TREE</name>
<accession>A0A1B9FVH0</accession>
<protein>
    <recommendedName>
        <fullName evidence="2">BRCT domain-containing protein</fullName>
    </recommendedName>
</protein>
<feature type="domain" description="BRCT" evidence="2">
    <location>
        <begin position="6"/>
        <end position="121"/>
    </location>
</feature>
<feature type="compositionally biased region" description="Polar residues" evidence="1">
    <location>
        <begin position="316"/>
        <end position="334"/>
    </location>
</feature>
<evidence type="ECO:0000313" key="3">
    <source>
        <dbReference type="EMBL" id="OCF22766.1"/>
    </source>
</evidence>
<proteinExistence type="predicted"/>
<dbReference type="Proteomes" id="UP000092730">
    <property type="component" value="Chromosome 7"/>
</dbReference>
<keyword evidence="5" id="KW-1185">Reference proteome</keyword>
<dbReference type="SUPFAM" id="SSF52113">
    <property type="entry name" value="BRCT domain"/>
    <property type="match status" value="1"/>
</dbReference>
<dbReference type="InterPro" id="IPR036420">
    <property type="entry name" value="BRCT_dom_sf"/>
</dbReference>
<dbReference type="RefSeq" id="XP_019043836.1">
    <property type="nucleotide sequence ID" value="XM_019193713.1"/>
</dbReference>
<dbReference type="OrthoDB" id="426865at2759"/>
<feature type="compositionally biased region" description="Polar residues" evidence="1">
    <location>
        <begin position="298"/>
        <end position="309"/>
    </location>
</feature>
<dbReference type="GeneID" id="30211506"/>
<feature type="region of interest" description="Disordered" evidence="1">
    <location>
        <begin position="691"/>
        <end position="710"/>
    </location>
</feature>
<feature type="compositionally biased region" description="Pro residues" evidence="1">
    <location>
        <begin position="279"/>
        <end position="292"/>
    </location>
</feature>
<reference evidence="4" key="4">
    <citation type="submission" date="2024-02" db="EMBL/GenBank/DDBJ databases">
        <title>Comparative genomics of Cryptococcus and Kwoniella reveals pathogenesis evolution and contrasting modes of karyotype evolution via chromosome fusion or intercentromeric recombination.</title>
        <authorList>
            <person name="Coelho M.A."/>
            <person name="David-Palma M."/>
            <person name="Shea T."/>
            <person name="Bowers K."/>
            <person name="McGinley-Smith S."/>
            <person name="Mohammad A.W."/>
            <person name="Gnirke A."/>
            <person name="Yurkov A.M."/>
            <person name="Nowrousian M."/>
            <person name="Sun S."/>
            <person name="Cuomo C.A."/>
            <person name="Heitman J."/>
        </authorList>
    </citation>
    <scope>NUCLEOTIDE SEQUENCE</scope>
    <source>
        <strain evidence="4">CBS 10118</strain>
    </source>
</reference>
<reference evidence="3" key="1">
    <citation type="submission" date="2013-07" db="EMBL/GenBank/DDBJ databases">
        <title>The Genome Sequence of Cryptococcus bestiolae CBS10118.</title>
        <authorList>
            <consortium name="The Broad Institute Genome Sequencing Platform"/>
            <person name="Cuomo C."/>
            <person name="Litvintseva A."/>
            <person name="Chen Y."/>
            <person name="Heitman J."/>
            <person name="Sun S."/>
            <person name="Springer D."/>
            <person name="Dromer F."/>
            <person name="Young S.K."/>
            <person name="Zeng Q."/>
            <person name="Gargeya S."/>
            <person name="Fitzgerald M."/>
            <person name="Abouelleil A."/>
            <person name="Alvarado L."/>
            <person name="Berlin A.M."/>
            <person name="Chapman S.B."/>
            <person name="Dewar J."/>
            <person name="Goldberg J."/>
            <person name="Griggs A."/>
            <person name="Gujja S."/>
            <person name="Hansen M."/>
            <person name="Howarth C."/>
            <person name="Imamovic A."/>
            <person name="Larimer J."/>
            <person name="McCowan C."/>
            <person name="Murphy C."/>
            <person name="Pearson M."/>
            <person name="Priest M."/>
            <person name="Roberts A."/>
            <person name="Saif S."/>
            <person name="Shea T."/>
            <person name="Sykes S."/>
            <person name="Wortman J."/>
            <person name="Nusbaum C."/>
            <person name="Birren B."/>
        </authorList>
    </citation>
    <scope>NUCLEOTIDE SEQUENCE [LARGE SCALE GENOMIC DNA]</scope>
    <source>
        <strain evidence="3">CBS 10118</strain>
    </source>
</reference>
<feature type="region of interest" description="Disordered" evidence="1">
    <location>
        <begin position="520"/>
        <end position="545"/>
    </location>
</feature>
<feature type="compositionally biased region" description="Polar residues" evidence="1">
    <location>
        <begin position="218"/>
        <end position="227"/>
    </location>
</feature>
<dbReference type="KEGG" id="kbi:30211506"/>
<reference evidence="4" key="2">
    <citation type="submission" date="2013-07" db="EMBL/GenBank/DDBJ databases">
        <authorList>
            <consortium name="The Broad Institute Genome Sequencing Platform"/>
            <person name="Cuomo C."/>
            <person name="Litvintseva A."/>
            <person name="Chen Y."/>
            <person name="Heitman J."/>
            <person name="Sun S."/>
            <person name="Springer D."/>
            <person name="Dromer F."/>
            <person name="Young S.K."/>
            <person name="Zeng Q."/>
            <person name="Gargeya S."/>
            <person name="Fitzgerald M."/>
            <person name="Abouelleil A."/>
            <person name="Alvarado L."/>
            <person name="Berlin A.M."/>
            <person name="Chapman S.B."/>
            <person name="Dewar J."/>
            <person name="Goldberg J."/>
            <person name="Griggs A."/>
            <person name="Gujja S."/>
            <person name="Hansen M."/>
            <person name="Howarth C."/>
            <person name="Imamovic A."/>
            <person name="Larimer J."/>
            <person name="McCowan C."/>
            <person name="Murphy C."/>
            <person name="Pearson M."/>
            <person name="Priest M."/>
            <person name="Roberts A."/>
            <person name="Saif S."/>
            <person name="Shea T."/>
            <person name="Sykes S."/>
            <person name="Wortman J."/>
            <person name="Nusbaum C."/>
            <person name="Birren B."/>
        </authorList>
    </citation>
    <scope>NUCLEOTIDE SEQUENCE</scope>
    <source>
        <strain evidence="4">CBS 10118</strain>
    </source>
</reference>
<feature type="domain" description="BRCT" evidence="2">
    <location>
        <begin position="549"/>
        <end position="644"/>
    </location>
</feature>
<dbReference type="AlphaFoldDB" id="A0A1B9FVH0"/>
<reference evidence="3" key="3">
    <citation type="submission" date="2014-01" db="EMBL/GenBank/DDBJ databases">
        <title>Evolution of pathogenesis and genome organization in the Tremellales.</title>
        <authorList>
            <person name="Cuomo C."/>
            <person name="Litvintseva A."/>
            <person name="Heitman J."/>
            <person name="Chen Y."/>
            <person name="Sun S."/>
            <person name="Springer D."/>
            <person name="Dromer F."/>
            <person name="Young S."/>
            <person name="Zeng Q."/>
            <person name="Chapman S."/>
            <person name="Gujja S."/>
            <person name="Saif S."/>
            <person name="Birren B."/>
        </authorList>
    </citation>
    <scope>NUCLEOTIDE SEQUENCE</scope>
    <source>
        <strain evidence="3">CBS 10118</strain>
    </source>
</reference>
<dbReference type="InterPro" id="IPR001357">
    <property type="entry name" value="BRCT_dom"/>
</dbReference>
<dbReference type="EMBL" id="CP144547">
    <property type="protein sequence ID" value="WVW86471.1"/>
    <property type="molecule type" value="Genomic_DNA"/>
</dbReference>
<evidence type="ECO:0000259" key="2">
    <source>
        <dbReference type="PROSITE" id="PS50172"/>
    </source>
</evidence>
<feature type="compositionally biased region" description="Low complexity" evidence="1">
    <location>
        <begin position="531"/>
        <end position="540"/>
    </location>
</feature>
<dbReference type="PROSITE" id="PS50172">
    <property type="entry name" value="BRCT"/>
    <property type="match status" value="2"/>
</dbReference>
<dbReference type="EMBL" id="KI894024">
    <property type="protein sequence ID" value="OCF22766.1"/>
    <property type="molecule type" value="Genomic_DNA"/>
</dbReference>
<organism evidence="3">
    <name type="scientific">Kwoniella bestiolae CBS 10118</name>
    <dbReference type="NCBI Taxonomy" id="1296100"/>
    <lineage>
        <taxon>Eukaryota</taxon>
        <taxon>Fungi</taxon>
        <taxon>Dikarya</taxon>
        <taxon>Basidiomycota</taxon>
        <taxon>Agaricomycotina</taxon>
        <taxon>Tremellomycetes</taxon>
        <taxon>Tremellales</taxon>
        <taxon>Cryptococcaceae</taxon>
        <taxon>Kwoniella</taxon>
    </lineage>
</organism>
<dbReference type="SMART" id="SM00292">
    <property type="entry name" value="BRCT"/>
    <property type="match status" value="2"/>
</dbReference>
<evidence type="ECO:0000256" key="1">
    <source>
        <dbReference type="SAM" id="MobiDB-lite"/>
    </source>
</evidence>
<feature type="compositionally biased region" description="Basic residues" evidence="1">
    <location>
        <begin position="233"/>
        <end position="242"/>
    </location>
</feature>
<dbReference type="VEuPathDB" id="FungiDB:I302_07107"/>